<sequence>MPARAHRHRLASILTVTLLSAATAVAGSPAHADQHTGRNQPDRIAQQITHGLQLARRGATSPGGLTFDPALALLPAEARGKVNFLQADVDRGTRGKLRAAQRNTTRLAAATPYTEKEPAGTLGVNDSVPTAERIAGFGTGARQNSAVDIAGDLADDPNIVTLPAGSEDNGSIPLATDTGVSSTRQAVRTSGVIGDGPHGSAGDGHGDFDFYKISGVPAGVPLTMDVTAEGDLNAVIRLYDANGGTVFWADDPSSGNVSVSLPLPSTGDYYLMVGGSGPNIGSPTDPNDPASGAGVGSEGAYSLKLSTQQGGDEDVYGVDLKAGDVVGATVTGSGHHLSFYDSAGTELMGSTIDASGSYSPASPLPGGGNATVDLVAPRAGRYFLAVSNGVGAYHAELEAYRPGTEVEPKGTVQTLFLDFDGARVNTSIFGSGGAQHDLSPLSAFLPGWGLGPADENKVIDAVVASVKENIAADLAKKGTNPHFAVRVLNSRDNPDPFGRPNVSRVVVGGTIAESGIPTIGISSAIDPGNYGHEDTALVLLDLLSAAAPNPNSLNTYLGPQSDKIGFIGRGLGNIITHEIGHYSGNWHTDQFDDTANLMDQGGNIAQMLGVGADGIGGTADDVDVDFTTDSYTPQEPFTGFEDTLDTTAWGYSRGLG</sequence>
<dbReference type="AlphaFoldDB" id="A0AB39M6P3"/>
<evidence type="ECO:0000256" key="2">
    <source>
        <dbReference type="SAM" id="SignalP"/>
    </source>
</evidence>
<gene>
    <name evidence="4" type="ORF">AB5J58_15535</name>
</gene>
<evidence type="ECO:0000259" key="3">
    <source>
        <dbReference type="Pfam" id="PF04151"/>
    </source>
</evidence>
<feature type="chain" id="PRO_5044340067" evidence="2">
    <location>
        <begin position="27"/>
        <end position="656"/>
    </location>
</feature>
<keyword evidence="2" id="KW-0732">Signal</keyword>
<feature type="region of interest" description="Disordered" evidence="1">
    <location>
        <begin position="162"/>
        <end position="183"/>
    </location>
</feature>
<evidence type="ECO:0000256" key="1">
    <source>
        <dbReference type="SAM" id="MobiDB-lite"/>
    </source>
</evidence>
<feature type="domain" description="Peptidase C-terminal archaeal/bacterial" evidence="3">
    <location>
        <begin position="207"/>
        <end position="274"/>
    </location>
</feature>
<dbReference type="RefSeq" id="WP_369187894.1">
    <property type="nucleotide sequence ID" value="NZ_CP163431.1"/>
</dbReference>
<accession>A0AB39M6P3</accession>
<dbReference type="EMBL" id="CP163431">
    <property type="protein sequence ID" value="XDQ01524.1"/>
    <property type="molecule type" value="Genomic_DNA"/>
</dbReference>
<protein>
    <submittedName>
        <fullName evidence="4">PPC domain-containing protein</fullName>
    </submittedName>
</protein>
<dbReference type="Pfam" id="PF04151">
    <property type="entry name" value="PPC"/>
    <property type="match status" value="1"/>
</dbReference>
<feature type="signal peptide" evidence="2">
    <location>
        <begin position="1"/>
        <end position="26"/>
    </location>
</feature>
<name>A0AB39M6P3_9ACTN</name>
<dbReference type="InterPro" id="IPR007280">
    <property type="entry name" value="Peptidase_C_arc/bac"/>
</dbReference>
<reference evidence="4" key="1">
    <citation type="submission" date="2024-07" db="EMBL/GenBank/DDBJ databases">
        <authorList>
            <person name="Yu S.T."/>
        </authorList>
    </citation>
    <scope>NUCLEOTIDE SEQUENCE</scope>
    <source>
        <strain evidence="4">R08</strain>
    </source>
</reference>
<organism evidence="4">
    <name type="scientific">Streptomyces sp. R08</name>
    <dbReference type="NCBI Taxonomy" id="3238624"/>
    <lineage>
        <taxon>Bacteria</taxon>
        <taxon>Bacillati</taxon>
        <taxon>Actinomycetota</taxon>
        <taxon>Actinomycetes</taxon>
        <taxon>Kitasatosporales</taxon>
        <taxon>Streptomycetaceae</taxon>
        <taxon>Streptomyces</taxon>
    </lineage>
</organism>
<proteinExistence type="predicted"/>
<dbReference type="Gene3D" id="2.60.120.380">
    <property type="match status" value="2"/>
</dbReference>
<evidence type="ECO:0000313" key="4">
    <source>
        <dbReference type="EMBL" id="XDQ01524.1"/>
    </source>
</evidence>